<feature type="transmembrane region" description="Helical" evidence="5">
    <location>
        <begin position="286"/>
        <end position="305"/>
    </location>
</feature>
<dbReference type="InterPro" id="IPR052902">
    <property type="entry name" value="ABC-2_transporter"/>
</dbReference>
<evidence type="ECO:0000256" key="2">
    <source>
        <dbReference type="ARBA" id="ARBA00022692"/>
    </source>
</evidence>
<accession>A0A381PH23</accession>
<keyword evidence="2 5" id="KW-0812">Transmembrane</keyword>
<dbReference type="PROSITE" id="PS51012">
    <property type="entry name" value="ABC_TM2"/>
    <property type="match status" value="1"/>
</dbReference>
<organism evidence="7">
    <name type="scientific">marine metagenome</name>
    <dbReference type="NCBI Taxonomy" id="408172"/>
    <lineage>
        <taxon>unclassified sequences</taxon>
        <taxon>metagenomes</taxon>
        <taxon>ecological metagenomes</taxon>
    </lineage>
</organism>
<dbReference type="InterPro" id="IPR047817">
    <property type="entry name" value="ABC2_TM_bact-type"/>
</dbReference>
<evidence type="ECO:0000256" key="3">
    <source>
        <dbReference type="ARBA" id="ARBA00022989"/>
    </source>
</evidence>
<sequence length="366" mass="41203">MLLRLVISQFKLFFREPGVVFWSFGFPVLMAWILGIAFASKGEILRNVALVSNNQASASTLPEWLLQKTGMAPAEFSGDYELVWEVGENHGEQARFRFRVMPEKAAMLALKRGQITLWIEGNPKTGLRYRFDPNNAESRLTYLLLERAFRKQKFVRQKAEVHPLTMIGSRYVDFLIPGLMAISIMNACLWGIGWNLIELRIKKLLRRMVATPMRKSVFLLSHGLNRMILSAAELLLLYGFVHFYFDINIQGSLQALALVFLSGYSAFAGIAVLISSRVQNTQSGNGLINSVTLPMFILSGIFFSYHNFPDWVIPYVEVLPLTLLTDSLRGIITEGIGLAQVIQPALGLLAIGGICFALALKLFRWH</sequence>
<feature type="transmembrane region" description="Helical" evidence="5">
    <location>
        <begin position="217"/>
        <end position="241"/>
    </location>
</feature>
<reference evidence="7" key="1">
    <citation type="submission" date="2018-05" db="EMBL/GenBank/DDBJ databases">
        <authorList>
            <person name="Lanie J.A."/>
            <person name="Ng W.-L."/>
            <person name="Kazmierczak K.M."/>
            <person name="Andrzejewski T.M."/>
            <person name="Davidsen T.M."/>
            <person name="Wayne K.J."/>
            <person name="Tettelin H."/>
            <person name="Glass J.I."/>
            <person name="Rusch D."/>
            <person name="Podicherti R."/>
            <person name="Tsui H.-C.T."/>
            <person name="Winkler M.E."/>
        </authorList>
    </citation>
    <scope>NUCLEOTIDE SEQUENCE</scope>
</reference>
<comment type="subcellular location">
    <subcellularLocation>
        <location evidence="1">Membrane</location>
        <topology evidence="1">Multi-pass membrane protein</topology>
    </subcellularLocation>
</comment>
<feature type="domain" description="ABC transmembrane type-2" evidence="6">
    <location>
        <begin position="138"/>
        <end position="366"/>
    </location>
</feature>
<keyword evidence="4 5" id="KW-0472">Membrane</keyword>
<evidence type="ECO:0000313" key="7">
    <source>
        <dbReference type="EMBL" id="SUZ66305.1"/>
    </source>
</evidence>
<feature type="transmembrane region" description="Helical" evidence="5">
    <location>
        <begin position="345"/>
        <end position="363"/>
    </location>
</feature>
<dbReference type="InterPro" id="IPR013525">
    <property type="entry name" value="ABC2_TM"/>
</dbReference>
<dbReference type="Pfam" id="PF12698">
    <property type="entry name" value="ABC2_membrane_3"/>
    <property type="match status" value="1"/>
</dbReference>
<keyword evidence="3 5" id="KW-1133">Transmembrane helix</keyword>
<dbReference type="AlphaFoldDB" id="A0A381PH23"/>
<evidence type="ECO:0000259" key="6">
    <source>
        <dbReference type="PROSITE" id="PS51012"/>
    </source>
</evidence>
<gene>
    <name evidence="7" type="ORF">METZ01_LOCUS19159</name>
</gene>
<proteinExistence type="predicted"/>
<name>A0A381PH23_9ZZZZ</name>
<dbReference type="PANTHER" id="PTHR43027">
    <property type="entry name" value="DOXORUBICIN RESISTANCE ABC TRANSPORTER PERMEASE PROTEIN DRRC-RELATED"/>
    <property type="match status" value="1"/>
</dbReference>
<dbReference type="EMBL" id="UINC01000981">
    <property type="protein sequence ID" value="SUZ66305.1"/>
    <property type="molecule type" value="Genomic_DNA"/>
</dbReference>
<evidence type="ECO:0000256" key="5">
    <source>
        <dbReference type="SAM" id="Phobius"/>
    </source>
</evidence>
<dbReference type="PANTHER" id="PTHR43027:SF2">
    <property type="entry name" value="TRANSPORT PERMEASE PROTEIN"/>
    <property type="match status" value="1"/>
</dbReference>
<dbReference type="GO" id="GO:0140359">
    <property type="term" value="F:ABC-type transporter activity"/>
    <property type="evidence" value="ECO:0007669"/>
    <property type="project" value="InterPro"/>
</dbReference>
<evidence type="ECO:0000256" key="4">
    <source>
        <dbReference type="ARBA" id="ARBA00023136"/>
    </source>
</evidence>
<feature type="transmembrane region" description="Helical" evidence="5">
    <location>
        <begin position="253"/>
        <end position="274"/>
    </location>
</feature>
<dbReference type="GO" id="GO:0016020">
    <property type="term" value="C:membrane"/>
    <property type="evidence" value="ECO:0007669"/>
    <property type="project" value="UniProtKB-SubCell"/>
</dbReference>
<protein>
    <recommendedName>
        <fullName evidence="6">ABC transmembrane type-2 domain-containing protein</fullName>
    </recommendedName>
</protein>
<feature type="transmembrane region" description="Helical" evidence="5">
    <location>
        <begin position="20"/>
        <end position="40"/>
    </location>
</feature>
<feature type="transmembrane region" description="Helical" evidence="5">
    <location>
        <begin position="174"/>
        <end position="197"/>
    </location>
</feature>
<evidence type="ECO:0000256" key="1">
    <source>
        <dbReference type="ARBA" id="ARBA00004141"/>
    </source>
</evidence>